<evidence type="ECO:0000313" key="2">
    <source>
        <dbReference type="Proteomes" id="UP000237105"/>
    </source>
</evidence>
<name>A0A2P5BCH8_PARAD</name>
<gene>
    <name evidence="1" type="ORF">PanWU01x14_251500</name>
</gene>
<protein>
    <recommendedName>
        <fullName evidence="3">Retrotransposon Copia-like N-terminal domain-containing protein</fullName>
    </recommendedName>
</protein>
<reference evidence="2" key="1">
    <citation type="submission" date="2016-06" db="EMBL/GenBank/DDBJ databases">
        <title>Parallel loss of symbiosis genes in relatives of nitrogen-fixing non-legume Parasponia.</title>
        <authorList>
            <person name="Van Velzen R."/>
            <person name="Holmer R."/>
            <person name="Bu F."/>
            <person name="Rutten L."/>
            <person name="Van Zeijl A."/>
            <person name="Liu W."/>
            <person name="Santuari L."/>
            <person name="Cao Q."/>
            <person name="Sharma T."/>
            <person name="Shen D."/>
            <person name="Roswanjaya Y."/>
            <person name="Wardhani T."/>
            <person name="Kalhor M.S."/>
            <person name="Jansen J."/>
            <person name="Van den Hoogen J."/>
            <person name="Gungor B."/>
            <person name="Hartog M."/>
            <person name="Hontelez J."/>
            <person name="Verver J."/>
            <person name="Yang W.-C."/>
            <person name="Schijlen E."/>
            <person name="Repin R."/>
            <person name="Schilthuizen M."/>
            <person name="Schranz E."/>
            <person name="Heidstra R."/>
            <person name="Miyata K."/>
            <person name="Fedorova E."/>
            <person name="Kohlen W."/>
            <person name="Bisseling T."/>
            <person name="Smit S."/>
            <person name="Geurts R."/>
        </authorList>
    </citation>
    <scope>NUCLEOTIDE SEQUENCE [LARGE SCALE GENOMIC DNA]</scope>
    <source>
        <strain evidence="2">cv. WU1-14</strain>
    </source>
</reference>
<comment type="caution">
    <text evidence="1">The sequence shown here is derived from an EMBL/GenBank/DDBJ whole genome shotgun (WGS) entry which is preliminary data.</text>
</comment>
<evidence type="ECO:0000313" key="1">
    <source>
        <dbReference type="EMBL" id="PON46504.1"/>
    </source>
</evidence>
<dbReference type="EMBL" id="JXTB01000310">
    <property type="protein sequence ID" value="PON46504.1"/>
    <property type="molecule type" value="Genomic_DNA"/>
</dbReference>
<dbReference type="Proteomes" id="UP000237105">
    <property type="component" value="Unassembled WGS sequence"/>
</dbReference>
<proteinExistence type="predicted"/>
<evidence type="ECO:0008006" key="3">
    <source>
        <dbReference type="Google" id="ProtNLM"/>
    </source>
</evidence>
<dbReference type="AlphaFoldDB" id="A0A2P5BCH8"/>
<organism evidence="1 2">
    <name type="scientific">Parasponia andersonii</name>
    <name type="common">Sponia andersonii</name>
    <dbReference type="NCBI Taxonomy" id="3476"/>
    <lineage>
        <taxon>Eukaryota</taxon>
        <taxon>Viridiplantae</taxon>
        <taxon>Streptophyta</taxon>
        <taxon>Embryophyta</taxon>
        <taxon>Tracheophyta</taxon>
        <taxon>Spermatophyta</taxon>
        <taxon>Magnoliopsida</taxon>
        <taxon>eudicotyledons</taxon>
        <taxon>Gunneridae</taxon>
        <taxon>Pentapetalae</taxon>
        <taxon>rosids</taxon>
        <taxon>fabids</taxon>
        <taxon>Rosales</taxon>
        <taxon>Cannabaceae</taxon>
        <taxon>Parasponia</taxon>
    </lineage>
</organism>
<keyword evidence="2" id="KW-1185">Reference proteome</keyword>
<accession>A0A2P5BCH8</accession>
<dbReference type="PANTHER" id="PTHR47481">
    <property type="match status" value="1"/>
</dbReference>
<dbReference type="OrthoDB" id="913984at2759"/>
<sequence>MASDVTSSSFGLSSYQQTDPYSPFTTTPSFAPFLKLDCTNYLMWNLQVIDIIHDYDIIGYLLSTKHLSPEFLKSCDGENRLRAQILQLKMELQFLKKGNLSLTDYLAKLENLANQSTAATHYNEDEDLMMQALAGLDSLYDPIHRMDESFQASTTTRTKILATGGKNTKATIYLVTPETVMDPS</sequence>
<dbReference type="PANTHER" id="PTHR47481:SF31">
    <property type="entry name" value="OS01G0873500 PROTEIN"/>
    <property type="match status" value="1"/>
</dbReference>